<keyword evidence="7" id="KW-1185">Reference proteome</keyword>
<dbReference type="PATRIC" id="fig|1705561.3.peg.1160"/>
<dbReference type="EMBL" id="LITU01000045">
    <property type="protein sequence ID" value="KOY17124.1"/>
    <property type="molecule type" value="Genomic_DNA"/>
</dbReference>
<keyword evidence="3" id="KW-0804">Transcription</keyword>
<evidence type="ECO:0000313" key="7">
    <source>
        <dbReference type="Proteomes" id="UP000037688"/>
    </source>
</evidence>
<protein>
    <submittedName>
        <fullName evidence="6">TetR family transcriptional regulator</fullName>
    </submittedName>
</protein>
<dbReference type="GO" id="GO:0003700">
    <property type="term" value="F:DNA-binding transcription factor activity"/>
    <property type="evidence" value="ECO:0007669"/>
    <property type="project" value="TreeGrafter"/>
</dbReference>
<dbReference type="PROSITE" id="PS50977">
    <property type="entry name" value="HTH_TETR_2"/>
    <property type="match status" value="1"/>
</dbReference>
<gene>
    <name evidence="6" type="ORF">AMS66_07140</name>
</gene>
<reference evidence="6 7" key="1">
    <citation type="submission" date="2015-08" db="EMBL/GenBank/DDBJ databases">
        <title>Draft genome sequence of cellulolytic and xylanolytic Paenibacillus sp. A59, isolated from a decaying forest soil from Patagonia, Argentina.</title>
        <authorList>
            <person name="Ghio S."/>
            <person name="Caceres A.M."/>
            <person name="Talia P."/>
            <person name="Grasso D."/>
            <person name="Campos E."/>
        </authorList>
    </citation>
    <scope>NUCLEOTIDE SEQUENCE [LARGE SCALE GENOMIC DNA]</scope>
    <source>
        <strain evidence="6 7">A59</strain>
    </source>
</reference>
<dbReference type="OrthoDB" id="9812484at2"/>
<keyword evidence="1" id="KW-0805">Transcription regulation</keyword>
<evidence type="ECO:0000256" key="4">
    <source>
        <dbReference type="PROSITE-ProRule" id="PRU00335"/>
    </source>
</evidence>
<dbReference type="Proteomes" id="UP000037688">
    <property type="component" value="Unassembled WGS sequence"/>
</dbReference>
<dbReference type="AlphaFoldDB" id="A0A0N0C5E3"/>
<sequence length="210" mass="23782">MSKNNHLEPGEERRDQIIRIAMERFATQGYHQTKISDIVREAGVAQGTFYWHFKSKEAIASEIVLTGREELLEAIGQGYRKDAGSVEDMVRASERLFTDLFSFAADNRYFMELLLKGIVSEESVRRLVEETRGAVEQAFRHNMQRAIELGMLPNSMDVPLRAALLVSMIEGMIMRWLFGSEELHSEFSSMTATTLAAEAASFEFYGLLGT</sequence>
<dbReference type="RefSeq" id="WP_082350601.1">
    <property type="nucleotide sequence ID" value="NZ_LITU01000045.1"/>
</dbReference>
<keyword evidence="2 4" id="KW-0238">DNA-binding</keyword>
<accession>A0A0N0C5E3</accession>
<dbReference type="PRINTS" id="PR00455">
    <property type="entry name" value="HTHTETR"/>
</dbReference>
<evidence type="ECO:0000259" key="5">
    <source>
        <dbReference type="PROSITE" id="PS50977"/>
    </source>
</evidence>
<evidence type="ECO:0000256" key="3">
    <source>
        <dbReference type="ARBA" id="ARBA00023163"/>
    </source>
</evidence>
<feature type="DNA-binding region" description="H-T-H motif" evidence="4">
    <location>
        <begin position="34"/>
        <end position="53"/>
    </location>
</feature>
<dbReference type="SUPFAM" id="SSF48498">
    <property type="entry name" value="Tetracyclin repressor-like, C-terminal domain"/>
    <property type="match status" value="1"/>
</dbReference>
<dbReference type="InterPro" id="IPR036271">
    <property type="entry name" value="Tet_transcr_reg_TetR-rel_C_sf"/>
</dbReference>
<proteinExistence type="predicted"/>
<dbReference type="InterPro" id="IPR009057">
    <property type="entry name" value="Homeodomain-like_sf"/>
</dbReference>
<dbReference type="Pfam" id="PF00440">
    <property type="entry name" value="TetR_N"/>
    <property type="match status" value="1"/>
</dbReference>
<feature type="domain" description="HTH tetR-type" evidence="5">
    <location>
        <begin position="11"/>
        <end position="71"/>
    </location>
</feature>
<dbReference type="PANTHER" id="PTHR30055:SF234">
    <property type="entry name" value="HTH-TYPE TRANSCRIPTIONAL REGULATOR BETI"/>
    <property type="match status" value="1"/>
</dbReference>
<organism evidence="6 7">
    <name type="scientific">Paenibacillus xylanivorans</name>
    <dbReference type="NCBI Taxonomy" id="1705561"/>
    <lineage>
        <taxon>Bacteria</taxon>
        <taxon>Bacillati</taxon>
        <taxon>Bacillota</taxon>
        <taxon>Bacilli</taxon>
        <taxon>Bacillales</taxon>
        <taxon>Paenibacillaceae</taxon>
        <taxon>Paenibacillus</taxon>
    </lineage>
</organism>
<dbReference type="PANTHER" id="PTHR30055">
    <property type="entry name" value="HTH-TYPE TRANSCRIPTIONAL REGULATOR RUTR"/>
    <property type="match status" value="1"/>
</dbReference>
<evidence type="ECO:0000313" key="6">
    <source>
        <dbReference type="EMBL" id="KOY17124.1"/>
    </source>
</evidence>
<comment type="caution">
    <text evidence="6">The sequence shown here is derived from an EMBL/GenBank/DDBJ whole genome shotgun (WGS) entry which is preliminary data.</text>
</comment>
<dbReference type="InterPro" id="IPR001647">
    <property type="entry name" value="HTH_TetR"/>
</dbReference>
<dbReference type="GO" id="GO:0000976">
    <property type="term" value="F:transcription cis-regulatory region binding"/>
    <property type="evidence" value="ECO:0007669"/>
    <property type="project" value="TreeGrafter"/>
</dbReference>
<evidence type="ECO:0000256" key="1">
    <source>
        <dbReference type="ARBA" id="ARBA00023015"/>
    </source>
</evidence>
<name>A0A0N0C5E3_9BACL</name>
<dbReference type="SUPFAM" id="SSF46689">
    <property type="entry name" value="Homeodomain-like"/>
    <property type="match status" value="1"/>
</dbReference>
<dbReference type="Gene3D" id="1.10.357.10">
    <property type="entry name" value="Tetracycline Repressor, domain 2"/>
    <property type="match status" value="1"/>
</dbReference>
<dbReference type="InterPro" id="IPR050109">
    <property type="entry name" value="HTH-type_TetR-like_transc_reg"/>
</dbReference>
<evidence type="ECO:0000256" key="2">
    <source>
        <dbReference type="ARBA" id="ARBA00023125"/>
    </source>
</evidence>